<name>A0A0R1U3P7_9LACO</name>
<dbReference type="EMBL" id="AZFK01000086">
    <property type="protein sequence ID" value="KRL87905.1"/>
    <property type="molecule type" value="Genomic_DNA"/>
</dbReference>
<dbReference type="RefSeq" id="WP_056955500.1">
    <property type="nucleotide sequence ID" value="NZ_AZFK01000086.1"/>
</dbReference>
<proteinExistence type="predicted"/>
<comment type="caution">
    <text evidence="1">The sequence shown here is derived from an EMBL/GenBank/DDBJ whole genome shotgun (WGS) entry which is preliminary data.</text>
</comment>
<sequence>MTVTVGDWQKEVAAVRAHLIAPADVWLIHEHHSKQSESTYLALVKQARLYVVRLAFHDQTAADPWSFNLRRYPGRRALVRAIQARMAQPAQGLAVEYATFVALAFVEKANQTGGELHWLADYFFYQGQAVAPPVAAQLAPLLAAHLCLVSYKDQRVLLTSSGRALLDGYFDFADHYHPAEAAWDQNPRTMTPRELIARLLL</sequence>
<protein>
    <submittedName>
        <fullName evidence="1">Uncharacterized protein</fullName>
    </submittedName>
</protein>
<accession>A0A0R1U3P7</accession>
<reference evidence="1 2" key="1">
    <citation type="journal article" date="2015" name="Genome Announc.">
        <title>Expanding the biotechnology potential of lactobacilli through comparative genomics of 213 strains and associated genera.</title>
        <authorList>
            <person name="Sun Z."/>
            <person name="Harris H.M."/>
            <person name="McCann A."/>
            <person name="Guo C."/>
            <person name="Argimon S."/>
            <person name="Zhang W."/>
            <person name="Yang X."/>
            <person name="Jeffery I.B."/>
            <person name="Cooney J.C."/>
            <person name="Kagawa T.F."/>
            <person name="Liu W."/>
            <person name="Song Y."/>
            <person name="Salvetti E."/>
            <person name="Wrobel A."/>
            <person name="Rasinkangas P."/>
            <person name="Parkhill J."/>
            <person name="Rea M.C."/>
            <person name="O'Sullivan O."/>
            <person name="Ritari J."/>
            <person name="Douillard F.P."/>
            <person name="Paul Ross R."/>
            <person name="Yang R."/>
            <person name="Briner A.E."/>
            <person name="Felis G.E."/>
            <person name="de Vos W.M."/>
            <person name="Barrangou R."/>
            <person name="Klaenhammer T.R."/>
            <person name="Caufield P.W."/>
            <person name="Cui Y."/>
            <person name="Zhang H."/>
            <person name="O'Toole P.W."/>
        </authorList>
    </citation>
    <scope>NUCLEOTIDE SEQUENCE [LARGE SCALE GENOMIC DNA]</scope>
    <source>
        <strain evidence="1 2">DSM 15946</strain>
    </source>
</reference>
<dbReference type="AlphaFoldDB" id="A0A0R1U3P7"/>
<gene>
    <name evidence="1" type="ORF">FC43_GL000808</name>
</gene>
<evidence type="ECO:0000313" key="1">
    <source>
        <dbReference type="EMBL" id="KRL87905.1"/>
    </source>
</evidence>
<organism evidence="1 2">
    <name type="scientific">Limosilactobacillus ingluviei DSM 15946</name>
    <dbReference type="NCBI Taxonomy" id="1423760"/>
    <lineage>
        <taxon>Bacteria</taxon>
        <taxon>Bacillati</taxon>
        <taxon>Bacillota</taxon>
        <taxon>Bacilli</taxon>
        <taxon>Lactobacillales</taxon>
        <taxon>Lactobacillaceae</taxon>
        <taxon>Limosilactobacillus</taxon>
    </lineage>
</organism>
<dbReference type="Proteomes" id="UP000050816">
    <property type="component" value="Unassembled WGS sequence"/>
</dbReference>
<dbReference type="PATRIC" id="fig|1423760.3.peg.830"/>
<evidence type="ECO:0000313" key="2">
    <source>
        <dbReference type="Proteomes" id="UP000050816"/>
    </source>
</evidence>